<accession>A0A177D5Z9</accession>
<dbReference type="AlphaFoldDB" id="A0A177D5Z9"/>
<dbReference type="RefSeq" id="XP_018380011.1">
    <property type="nucleotide sequence ID" value="XM_018526947.1"/>
</dbReference>
<name>A0A177D5Z9_ALTAL</name>
<gene>
    <name evidence="1" type="ORF">CC77DRAFT_1035576</name>
</gene>
<dbReference type="EMBL" id="KV441499">
    <property type="protein sequence ID" value="OAG14590.1"/>
    <property type="molecule type" value="Genomic_DNA"/>
</dbReference>
<evidence type="ECO:0000313" key="1">
    <source>
        <dbReference type="EMBL" id="OAG14590.1"/>
    </source>
</evidence>
<dbReference type="GeneID" id="29112541"/>
<dbReference type="VEuPathDB" id="FungiDB:CC77DRAFT_1035576"/>
<dbReference type="Proteomes" id="UP000077248">
    <property type="component" value="Unassembled WGS sequence"/>
</dbReference>
<proteinExistence type="predicted"/>
<keyword evidence="2" id="KW-1185">Reference proteome</keyword>
<organism evidence="1 2">
    <name type="scientific">Alternaria alternata</name>
    <name type="common">Alternaria rot fungus</name>
    <name type="synonym">Torula alternata</name>
    <dbReference type="NCBI Taxonomy" id="5599"/>
    <lineage>
        <taxon>Eukaryota</taxon>
        <taxon>Fungi</taxon>
        <taxon>Dikarya</taxon>
        <taxon>Ascomycota</taxon>
        <taxon>Pezizomycotina</taxon>
        <taxon>Dothideomycetes</taxon>
        <taxon>Pleosporomycetidae</taxon>
        <taxon>Pleosporales</taxon>
        <taxon>Pleosporineae</taxon>
        <taxon>Pleosporaceae</taxon>
        <taxon>Alternaria</taxon>
        <taxon>Alternaria sect. Alternaria</taxon>
        <taxon>Alternaria alternata complex</taxon>
    </lineage>
</organism>
<reference evidence="1 2" key="1">
    <citation type="submission" date="2016-05" db="EMBL/GenBank/DDBJ databases">
        <title>Comparative analysis of secretome profiles of manganese(II)-oxidizing ascomycete fungi.</title>
        <authorList>
            <consortium name="DOE Joint Genome Institute"/>
            <person name="Zeiner C.A."/>
            <person name="Purvine S.O."/>
            <person name="Zink E.M."/>
            <person name="Wu S."/>
            <person name="Pasa-Tolic L."/>
            <person name="Chaput D.L."/>
            <person name="Haridas S."/>
            <person name="Grigoriev I.V."/>
            <person name="Santelli C.M."/>
            <person name="Hansel C.M."/>
        </authorList>
    </citation>
    <scope>NUCLEOTIDE SEQUENCE [LARGE SCALE GENOMIC DNA]</scope>
    <source>
        <strain evidence="1 2">SRC1lrK2f</strain>
    </source>
</reference>
<dbReference type="KEGG" id="aalt:CC77DRAFT_1035576"/>
<evidence type="ECO:0000313" key="2">
    <source>
        <dbReference type="Proteomes" id="UP000077248"/>
    </source>
</evidence>
<protein>
    <submittedName>
        <fullName evidence="1">Uncharacterized protein</fullName>
    </submittedName>
</protein>
<dbReference type="OMA" id="HAAWVVI"/>
<sequence length="138" mass="14768">MCNGSSNRVSQGGSIAVMRPTSHLARTHSEQEIFLLFTNPLSKSGTSVECQGLDDALQQNSHWLVIHRDGDLSAPPPESIADSLYSFEIGSSLGGMMHLPEKLHLGVGDKGIIGRRVSVMTGSTQRPLTLAEGVVGWN</sequence>